<protein>
    <submittedName>
        <fullName evidence="1">Uncharacterized protein</fullName>
    </submittedName>
</protein>
<organism evidence="1 2">
    <name type="scientific">Exilibacterium tricleocarpae</name>
    <dbReference type="NCBI Taxonomy" id="2591008"/>
    <lineage>
        <taxon>Bacteria</taxon>
        <taxon>Pseudomonadati</taxon>
        <taxon>Pseudomonadota</taxon>
        <taxon>Gammaproteobacteria</taxon>
        <taxon>Cellvibrionales</taxon>
        <taxon>Cellvibrionaceae</taxon>
        <taxon>Exilibacterium</taxon>
    </lineage>
</organism>
<evidence type="ECO:0000313" key="2">
    <source>
        <dbReference type="Proteomes" id="UP000319732"/>
    </source>
</evidence>
<gene>
    <name evidence="1" type="ORF">FKG94_07880</name>
</gene>
<dbReference type="EMBL" id="VHSG01000007">
    <property type="protein sequence ID" value="TQV82637.1"/>
    <property type="molecule type" value="Genomic_DNA"/>
</dbReference>
<proteinExistence type="predicted"/>
<comment type="caution">
    <text evidence="1">The sequence shown here is derived from an EMBL/GenBank/DDBJ whole genome shotgun (WGS) entry which is preliminary data.</text>
</comment>
<name>A0A545TZK4_9GAMM</name>
<sequence>MKTVKSSIASMVGIACLISAEVYALKGKLNQVYNYSYLNGLLLNWDAGYTDPTNCPNPNRMTVRGDDVNGQAMIGMVFIALTTDYTLNCVPKPDCNGINGTAEANYCIMSKG</sequence>
<dbReference type="PROSITE" id="PS51257">
    <property type="entry name" value="PROKAR_LIPOPROTEIN"/>
    <property type="match status" value="1"/>
</dbReference>
<evidence type="ECO:0000313" key="1">
    <source>
        <dbReference type="EMBL" id="TQV82637.1"/>
    </source>
</evidence>
<reference evidence="1 2" key="1">
    <citation type="submission" date="2019-06" db="EMBL/GenBank/DDBJ databases">
        <title>Whole genome sequence for Cellvibrionaceae sp. R142.</title>
        <authorList>
            <person name="Wang G."/>
        </authorList>
    </citation>
    <scope>NUCLEOTIDE SEQUENCE [LARGE SCALE GENOMIC DNA]</scope>
    <source>
        <strain evidence="1 2">R142</strain>
    </source>
</reference>
<dbReference type="AlphaFoldDB" id="A0A545TZK4"/>
<dbReference type="RefSeq" id="WP_142903653.1">
    <property type="nucleotide sequence ID" value="NZ_ML660090.1"/>
</dbReference>
<accession>A0A545TZK4</accession>
<keyword evidence="2" id="KW-1185">Reference proteome</keyword>
<dbReference type="Proteomes" id="UP000319732">
    <property type="component" value="Unassembled WGS sequence"/>
</dbReference>